<protein>
    <recommendedName>
        <fullName evidence="4 6">dTDP-4-dehydrorhamnose reductase</fullName>
        <ecNumber evidence="3 6">1.1.1.133</ecNumber>
    </recommendedName>
</protein>
<dbReference type="GO" id="GO:0008831">
    <property type="term" value="F:dTDP-4-dehydrorhamnose reductase activity"/>
    <property type="evidence" value="ECO:0007669"/>
    <property type="project" value="UniProtKB-EC"/>
</dbReference>
<proteinExistence type="inferred from homology"/>
<evidence type="ECO:0000256" key="4">
    <source>
        <dbReference type="ARBA" id="ARBA00017099"/>
    </source>
</evidence>
<dbReference type="EC" id="1.1.1.133" evidence="3 6"/>
<dbReference type="EMBL" id="CP026604">
    <property type="protein sequence ID" value="AWB67829.1"/>
    <property type="molecule type" value="Genomic_DNA"/>
</dbReference>
<dbReference type="Proteomes" id="UP000244441">
    <property type="component" value="Chromosome"/>
</dbReference>
<comment type="similarity">
    <text evidence="2 6">Belongs to the dTDP-4-dehydrorhamnose reductase family.</text>
</comment>
<dbReference type="InterPro" id="IPR029903">
    <property type="entry name" value="RmlD-like-bd"/>
</dbReference>
<accession>A0A2S0VUE2</accession>
<evidence type="ECO:0000313" key="9">
    <source>
        <dbReference type="Proteomes" id="UP000244441"/>
    </source>
</evidence>
<evidence type="ECO:0000259" key="7">
    <source>
        <dbReference type="Pfam" id="PF04321"/>
    </source>
</evidence>
<dbReference type="SUPFAM" id="SSF51735">
    <property type="entry name" value="NAD(P)-binding Rossmann-fold domains"/>
    <property type="match status" value="1"/>
</dbReference>
<keyword evidence="6" id="KW-0521">NADP</keyword>
<comment type="cofactor">
    <cofactor evidence="6">
        <name>Mg(2+)</name>
        <dbReference type="ChEBI" id="CHEBI:18420"/>
    </cofactor>
    <text evidence="6">Binds 1 Mg(2+) ion per monomer.</text>
</comment>
<dbReference type="PANTHER" id="PTHR10491:SF4">
    <property type="entry name" value="METHIONINE ADENOSYLTRANSFERASE 2 SUBUNIT BETA"/>
    <property type="match status" value="1"/>
</dbReference>
<dbReference type="Pfam" id="PF04321">
    <property type="entry name" value="RmlD_sub_bind"/>
    <property type="match status" value="1"/>
</dbReference>
<dbReference type="RefSeq" id="WP_108603896.1">
    <property type="nucleotide sequence ID" value="NZ_CP026604.1"/>
</dbReference>
<keyword evidence="9" id="KW-1185">Reference proteome</keyword>
<name>A0A2S0VUE2_9ALTE</name>
<dbReference type="UniPathway" id="UPA00124"/>
<dbReference type="InterPro" id="IPR036291">
    <property type="entry name" value="NAD(P)-bd_dom_sf"/>
</dbReference>
<dbReference type="OrthoDB" id="9803892at2"/>
<dbReference type="GO" id="GO:0019305">
    <property type="term" value="P:dTDP-rhamnose biosynthetic process"/>
    <property type="evidence" value="ECO:0007669"/>
    <property type="project" value="UniProtKB-UniPathway"/>
</dbReference>
<evidence type="ECO:0000256" key="6">
    <source>
        <dbReference type="RuleBase" id="RU364082"/>
    </source>
</evidence>
<sequence length="269" mass="30432">MKAIITGANGKIGQYLTRHLTDSGWQCLSWDRAIVAVNDEQAIYQFIERTQPDVVFHLASFSDPIGLKNESWIVNYDWPTTIAKCCQKIGTQLVYISSAQVFNHSSLGPYTLNSVANATSGTGYEKRMAEKSLLDINPNSLIIRLGWQIDPNATKQEMANWLMSFSRCQDGNKLLMAENDFPSCGFIDDTCKTLTALVLSEHQGGIYHFDSNRIWNCWQIATALNHTYSLNLTIEKIDVERQCEDIKPHDSRLIDTRVNLPPLSEHLLF</sequence>
<comment type="pathway">
    <text evidence="1 6">Carbohydrate biosynthesis; dTDP-L-rhamnose biosynthesis.</text>
</comment>
<organism evidence="8 9">
    <name type="scientific">Saccharobesus litoralis</name>
    <dbReference type="NCBI Taxonomy" id="2172099"/>
    <lineage>
        <taxon>Bacteria</taxon>
        <taxon>Pseudomonadati</taxon>
        <taxon>Pseudomonadota</taxon>
        <taxon>Gammaproteobacteria</taxon>
        <taxon>Alteromonadales</taxon>
        <taxon>Alteromonadaceae</taxon>
        <taxon>Saccharobesus</taxon>
    </lineage>
</organism>
<evidence type="ECO:0000256" key="1">
    <source>
        <dbReference type="ARBA" id="ARBA00004781"/>
    </source>
</evidence>
<evidence type="ECO:0000256" key="3">
    <source>
        <dbReference type="ARBA" id="ARBA00012929"/>
    </source>
</evidence>
<dbReference type="GO" id="GO:0009243">
    <property type="term" value="P:O antigen biosynthetic process"/>
    <property type="evidence" value="ECO:0007669"/>
    <property type="project" value="UniProtKB-UniPathway"/>
</dbReference>
<reference evidence="8 9" key="1">
    <citation type="submission" date="2018-01" db="EMBL/GenBank/DDBJ databases">
        <title>Genome sequence of a Cantenovulum-like bacteria.</title>
        <authorList>
            <person name="Tan W.R."/>
            <person name="Lau N.-S."/>
            <person name="Go F."/>
            <person name="Amirul A.-A.A."/>
        </authorList>
    </citation>
    <scope>NUCLEOTIDE SEQUENCE [LARGE SCALE GENOMIC DNA]</scope>
    <source>
        <strain evidence="8 9">CCB-QB4</strain>
    </source>
</reference>
<evidence type="ECO:0000256" key="5">
    <source>
        <dbReference type="ARBA" id="ARBA00048200"/>
    </source>
</evidence>
<comment type="function">
    <text evidence="6">Catalyzes the reduction of dTDP-6-deoxy-L-lyxo-4-hexulose to yield dTDP-L-rhamnose.</text>
</comment>
<dbReference type="KEGG" id="cate:C2869_15955"/>
<dbReference type="PANTHER" id="PTHR10491">
    <property type="entry name" value="DTDP-4-DEHYDRORHAMNOSE REDUCTASE"/>
    <property type="match status" value="1"/>
</dbReference>
<feature type="domain" description="RmlD-like substrate binding" evidence="7">
    <location>
        <begin position="1"/>
        <end position="238"/>
    </location>
</feature>
<gene>
    <name evidence="8" type="ORF">C2869_15955</name>
</gene>
<dbReference type="InterPro" id="IPR005913">
    <property type="entry name" value="dTDP_dehydrorham_reduct"/>
</dbReference>
<dbReference type="AlphaFoldDB" id="A0A2S0VUE2"/>
<dbReference type="UniPathway" id="UPA00281"/>
<comment type="catalytic activity">
    <reaction evidence="5 6">
        <text>dTDP-beta-L-rhamnose + NADP(+) = dTDP-4-dehydro-beta-L-rhamnose + NADPH + H(+)</text>
        <dbReference type="Rhea" id="RHEA:21796"/>
        <dbReference type="ChEBI" id="CHEBI:15378"/>
        <dbReference type="ChEBI" id="CHEBI:57510"/>
        <dbReference type="ChEBI" id="CHEBI:57783"/>
        <dbReference type="ChEBI" id="CHEBI:58349"/>
        <dbReference type="ChEBI" id="CHEBI:62830"/>
        <dbReference type="EC" id="1.1.1.133"/>
    </reaction>
</comment>
<evidence type="ECO:0000256" key="2">
    <source>
        <dbReference type="ARBA" id="ARBA00010944"/>
    </source>
</evidence>
<evidence type="ECO:0000313" key="8">
    <source>
        <dbReference type="EMBL" id="AWB67829.1"/>
    </source>
</evidence>
<dbReference type="Gene3D" id="3.40.50.720">
    <property type="entry name" value="NAD(P)-binding Rossmann-like Domain"/>
    <property type="match status" value="1"/>
</dbReference>
<keyword evidence="6" id="KW-0560">Oxidoreductase</keyword>